<accession>A0A1U7NHX0</accession>
<gene>
    <name evidence="1" type="ORF">BO222_03000</name>
</gene>
<organism evidence="1 2">
    <name type="scientific">Ileibacterium valens</name>
    <dbReference type="NCBI Taxonomy" id="1862668"/>
    <lineage>
        <taxon>Bacteria</taxon>
        <taxon>Bacillati</taxon>
        <taxon>Bacillota</taxon>
        <taxon>Erysipelotrichia</taxon>
        <taxon>Erysipelotrichales</taxon>
        <taxon>Erysipelotrichaceae</taxon>
        <taxon>Ileibacterium</taxon>
    </lineage>
</organism>
<dbReference type="GeneID" id="82204128"/>
<dbReference type="OrthoDB" id="9780715at2"/>
<comment type="caution">
    <text evidence="1">The sequence shown here is derived from an EMBL/GenBank/DDBJ whole genome shotgun (WGS) entry which is preliminary data.</text>
</comment>
<protein>
    <recommendedName>
        <fullName evidence="3">Phage tail tape measure protein</fullName>
    </recommendedName>
</protein>
<reference evidence="1 2" key="1">
    <citation type="submission" date="2016-11" db="EMBL/GenBank/DDBJ databases">
        <title>Description of two novel members of the family Erysipelotrichaceae: Ileibacterium lipovorans gen. nov., sp. nov. and Dubosiella newyorkensis, gen. nov., sp. nov.</title>
        <authorList>
            <person name="Cox L.M."/>
            <person name="Sohn J."/>
            <person name="Tyrrell K.L."/>
            <person name="Citron D.M."/>
            <person name="Lawson P.A."/>
            <person name="Patel N.B."/>
            <person name="Iizumi T."/>
            <person name="Perez-Perez G.I."/>
            <person name="Goldstein E.J."/>
            <person name="Blaser M.J."/>
        </authorList>
    </citation>
    <scope>NUCLEOTIDE SEQUENCE [LARGE SCALE GENOMIC DNA]</scope>
    <source>
        <strain evidence="1 2">NYU-BL-A3</strain>
    </source>
</reference>
<dbReference type="Proteomes" id="UP000186341">
    <property type="component" value="Unassembled WGS sequence"/>
</dbReference>
<dbReference type="EMBL" id="MPJW01000078">
    <property type="protein sequence ID" value="OLU41686.1"/>
    <property type="molecule type" value="Genomic_DNA"/>
</dbReference>
<evidence type="ECO:0000313" key="1">
    <source>
        <dbReference type="EMBL" id="OLU41686.1"/>
    </source>
</evidence>
<evidence type="ECO:0008006" key="3">
    <source>
        <dbReference type="Google" id="ProtNLM"/>
    </source>
</evidence>
<dbReference type="RefSeq" id="WP_075818221.1">
    <property type="nucleotide sequence ID" value="NZ_CAJUTZ010000041.1"/>
</dbReference>
<dbReference type="AlphaFoldDB" id="A0A1U7NHX0"/>
<proteinExistence type="predicted"/>
<sequence>MAENTIGQAYVQIVPSAKGIKGALAQQFDGEGTAIADSLMSKIKGALAAAGIGAAIGAAFKTALSESAKLEQSLGGIDTLFKGSADTVKAYARNAFKDAGVSANEYMENVTSFSASLISSCGNDTAKAAETANRAMIDMSDNANKMGSNMADIQNAYQGFAKQNYTINLMSAMPVMA</sequence>
<name>A0A1U7NHX0_9FIRM</name>
<evidence type="ECO:0000313" key="2">
    <source>
        <dbReference type="Proteomes" id="UP000186341"/>
    </source>
</evidence>
<keyword evidence="2" id="KW-1185">Reference proteome</keyword>